<dbReference type="RefSeq" id="WP_166505787.1">
    <property type="nucleotide sequence ID" value="NZ_JAKNTL010000007.1"/>
</dbReference>
<dbReference type="InterPro" id="IPR025436">
    <property type="entry name" value="DUF4179"/>
</dbReference>
<dbReference type="AlphaFoldDB" id="A0A2P2BWK6"/>
<name>A0A2P2BWK6_9FIRM</name>
<evidence type="ECO:0000256" key="1">
    <source>
        <dbReference type="SAM" id="Phobius"/>
    </source>
</evidence>
<gene>
    <name evidence="4" type="ORF">FRIFI_2036</name>
</gene>
<evidence type="ECO:0000259" key="3">
    <source>
        <dbReference type="Pfam" id="PF13786"/>
    </source>
</evidence>
<dbReference type="InterPro" id="IPR021729">
    <property type="entry name" value="DUF3298"/>
</dbReference>
<dbReference type="Pfam" id="PF13786">
    <property type="entry name" value="DUF4179"/>
    <property type="match status" value="1"/>
</dbReference>
<feature type="domain" description="DUF4179" evidence="3">
    <location>
        <begin position="38"/>
        <end position="97"/>
    </location>
</feature>
<dbReference type="EMBL" id="LN650648">
    <property type="protein sequence ID" value="CEI73564.1"/>
    <property type="molecule type" value="Genomic_DNA"/>
</dbReference>
<proteinExistence type="predicted"/>
<evidence type="ECO:0000259" key="2">
    <source>
        <dbReference type="Pfam" id="PF11738"/>
    </source>
</evidence>
<accession>A0A2P2BWK6</accession>
<dbReference type="Pfam" id="PF11738">
    <property type="entry name" value="DUF3298"/>
    <property type="match status" value="1"/>
</dbReference>
<keyword evidence="1" id="KW-0812">Transmembrane</keyword>
<evidence type="ECO:0000313" key="5">
    <source>
        <dbReference type="Proteomes" id="UP000245695"/>
    </source>
</evidence>
<organism evidence="4 5">
    <name type="scientific">Romboutsia hominis</name>
    <dbReference type="NCBI Taxonomy" id="1507512"/>
    <lineage>
        <taxon>Bacteria</taxon>
        <taxon>Bacillati</taxon>
        <taxon>Bacillota</taxon>
        <taxon>Clostridia</taxon>
        <taxon>Peptostreptococcales</taxon>
        <taxon>Peptostreptococcaceae</taxon>
        <taxon>Romboutsia</taxon>
    </lineage>
</organism>
<keyword evidence="1" id="KW-1133">Transmembrane helix</keyword>
<keyword evidence="1" id="KW-0472">Membrane</keyword>
<dbReference type="Gene3D" id="3.90.640.20">
    <property type="entry name" value="Heat-shock cognate protein, ATPase"/>
    <property type="match status" value="1"/>
</dbReference>
<sequence length="285" mass="33151">MKDKDSLKMLKKDYDNIKIPKELDDVVNDALNSNIKYRKYQNKMVIAASLLLVVLGINISPAFAQTLSKIPIIGNLVKIITIKNYSIDENGYKASIDVPKISGLTDKKLEYKLNSEFEKEGKKLYEDFLEEMEILKSDKVQGHSLVESWYEVLTDNEDLFSVVVYTHYAQGSSNTIRKFYNIDKKNETVLSLEGMFKNNDYINVISQNIKEQMRDNMKKDKNKHYWIDDEIKEMNFKFIDKNQDFYINKNGELVICFDKYDVAPGYMGLVEFTIPNNVIKPLLNK</sequence>
<reference evidence="4 5" key="1">
    <citation type="submission" date="2014-09" db="EMBL/GenBank/DDBJ databases">
        <authorList>
            <person name="Hornung B.V."/>
        </authorList>
    </citation>
    <scope>NUCLEOTIDE SEQUENCE [LARGE SCALE GENOMIC DNA]</scope>
    <source>
        <strain evidence="4 5">FRIFI</strain>
    </source>
</reference>
<dbReference type="Gene3D" id="3.30.565.40">
    <property type="entry name" value="Fervidobacterium nodosum Rt17-B1 like"/>
    <property type="match status" value="1"/>
</dbReference>
<feature type="domain" description="DUF3298" evidence="2">
    <location>
        <begin position="195"/>
        <end position="275"/>
    </location>
</feature>
<dbReference type="Proteomes" id="UP000245695">
    <property type="component" value="Chromosome 1"/>
</dbReference>
<dbReference type="InterPro" id="IPR037126">
    <property type="entry name" value="PdaC/RsiV-like_sf"/>
</dbReference>
<protein>
    <submittedName>
        <fullName evidence="4">Anti-sigma-V factor RsiV</fullName>
    </submittedName>
</protein>
<keyword evidence="5" id="KW-1185">Reference proteome</keyword>
<dbReference type="KEGG" id="rhom:FRIFI_2036"/>
<evidence type="ECO:0000313" key="4">
    <source>
        <dbReference type="EMBL" id="CEI73564.1"/>
    </source>
</evidence>
<feature type="transmembrane region" description="Helical" evidence="1">
    <location>
        <begin position="44"/>
        <end position="64"/>
    </location>
</feature>